<dbReference type="GO" id="GO:0042371">
    <property type="term" value="P:vitamin K biosynthetic process"/>
    <property type="evidence" value="ECO:0007669"/>
    <property type="project" value="TreeGrafter"/>
</dbReference>
<keyword evidence="4 9" id="KW-0808">Transferase</keyword>
<feature type="transmembrane region" description="Helical" evidence="8">
    <location>
        <begin position="247"/>
        <end position="265"/>
    </location>
</feature>
<organism evidence="9">
    <name type="scientific">Virus NIOZ-UU159</name>
    <dbReference type="NCBI Taxonomy" id="2763270"/>
    <lineage>
        <taxon>Viruses</taxon>
    </lineage>
</organism>
<keyword evidence="3" id="KW-0474">Menaquinone biosynthesis</keyword>
<evidence type="ECO:0000313" key="9">
    <source>
        <dbReference type="EMBL" id="QPI16835.1"/>
    </source>
</evidence>
<dbReference type="GO" id="GO:0009234">
    <property type="term" value="P:menaquinone biosynthetic process"/>
    <property type="evidence" value="ECO:0007669"/>
    <property type="project" value="UniProtKB-KW"/>
</dbReference>
<accession>A0A7S9SV61</accession>
<evidence type="ECO:0000256" key="1">
    <source>
        <dbReference type="ARBA" id="ARBA00004141"/>
    </source>
</evidence>
<comment type="subcellular location">
    <subcellularLocation>
        <location evidence="1">Membrane</location>
        <topology evidence="1">Multi-pass membrane protein</topology>
    </subcellularLocation>
</comment>
<keyword evidence="7 8" id="KW-0472">Membrane</keyword>
<proteinExistence type="predicted"/>
<dbReference type="Pfam" id="PF01040">
    <property type="entry name" value="UbiA"/>
    <property type="match status" value="1"/>
</dbReference>
<sequence>MKIKLSTLLLLCIHVNAFKTTNMLAMKIKKSIDIKTQPKHVNNFYKSNKLGSYLKITRPEGLPYEFAMPLFGSYLATKSLSVIINPYALLMGIISAIIASNSMVINDYYDYKLGTDTEKKNKVLNNNELTTEEVLYFSTYLAIISYYLCSLIANNMVRDIISNTIIFTYLYTPVFKSIPLIKNIVVALIITQAPLTGAIIVGGNYHNVFPAIIYLFNFIMWQEIMLDIIDINGDKKNNINTIPVLYGYKKANIIGLGFLLLGTLIPYGLSISFILIQLPLILINTYAITKNKILKKTEINISKIIMLISGIYMCNI</sequence>
<dbReference type="EC" id="2.5.1.42" evidence="9"/>
<evidence type="ECO:0000256" key="6">
    <source>
        <dbReference type="ARBA" id="ARBA00022989"/>
    </source>
</evidence>
<keyword evidence="5 8" id="KW-0812">Transmembrane</keyword>
<keyword evidence="6 8" id="KW-1133">Transmembrane helix</keyword>
<evidence type="ECO:0000256" key="8">
    <source>
        <dbReference type="SAM" id="Phobius"/>
    </source>
</evidence>
<evidence type="ECO:0000256" key="5">
    <source>
        <dbReference type="ARBA" id="ARBA00022692"/>
    </source>
</evidence>
<dbReference type="GO" id="GO:0016020">
    <property type="term" value="C:membrane"/>
    <property type="evidence" value="ECO:0007669"/>
    <property type="project" value="UniProtKB-SubCell"/>
</dbReference>
<protein>
    <submittedName>
        <fullName evidence="9">Digeranylgeranylglyceryl phosphate synthase</fullName>
        <ecNumber evidence="9">2.5.1.42</ecNumber>
    </submittedName>
</protein>
<evidence type="ECO:0000256" key="3">
    <source>
        <dbReference type="ARBA" id="ARBA00022428"/>
    </source>
</evidence>
<dbReference type="PANTHER" id="PTHR13929">
    <property type="entry name" value="1,4-DIHYDROXY-2-NAPHTHOATE OCTAPRENYLTRANSFERASE"/>
    <property type="match status" value="1"/>
</dbReference>
<reference evidence="9" key="1">
    <citation type="submission" date="2020-08" db="EMBL/GenBank/DDBJ databases">
        <title>Bridging the membrane lipid divide: bacteria of the FCB group superphylum have the potential to synthesize archaeal ether lipids.</title>
        <authorList>
            <person name="Villanueva L."/>
            <person name="von Meijenfeldt F.A.B."/>
            <person name="Westbye A.B."/>
            <person name="Yadav S."/>
            <person name="Hopmans E.C."/>
            <person name="Dutilh B.E."/>
            <person name="Sinninghe Damste J.S."/>
        </authorList>
    </citation>
    <scope>NUCLEOTIDE SEQUENCE</scope>
    <source>
        <strain evidence="9">NIOZ-UU159</strain>
    </source>
</reference>
<dbReference type="InterPro" id="IPR000537">
    <property type="entry name" value="UbiA_prenyltransferase"/>
</dbReference>
<name>A0A7S9SV61_9VIRU</name>
<feature type="transmembrane region" description="Helical" evidence="8">
    <location>
        <begin position="134"/>
        <end position="153"/>
    </location>
</feature>
<comment type="pathway">
    <text evidence="2">Quinol/quinone metabolism; menaquinone biosynthesis.</text>
</comment>
<dbReference type="EMBL" id="MW030608">
    <property type="protein sequence ID" value="QPI16835.1"/>
    <property type="molecule type" value="Genomic_DNA"/>
</dbReference>
<dbReference type="InterPro" id="IPR026046">
    <property type="entry name" value="UBIAD1"/>
</dbReference>
<feature type="transmembrane region" description="Helical" evidence="8">
    <location>
        <begin position="84"/>
        <end position="105"/>
    </location>
</feature>
<evidence type="ECO:0000256" key="4">
    <source>
        <dbReference type="ARBA" id="ARBA00022679"/>
    </source>
</evidence>
<feature type="transmembrane region" description="Helical" evidence="8">
    <location>
        <begin position="208"/>
        <end position="226"/>
    </location>
</feature>
<evidence type="ECO:0000256" key="7">
    <source>
        <dbReference type="ARBA" id="ARBA00023136"/>
    </source>
</evidence>
<dbReference type="InterPro" id="IPR044878">
    <property type="entry name" value="UbiA_sf"/>
</dbReference>
<dbReference type="GO" id="GO:0047295">
    <property type="term" value="F:geranylgeranylglycerol-phosphate geranylgeranyltransferase activity"/>
    <property type="evidence" value="ECO:0007669"/>
    <property type="project" value="UniProtKB-EC"/>
</dbReference>
<gene>
    <name evidence="9" type="ORF">NIOZUU159_00332</name>
</gene>
<dbReference type="Gene3D" id="1.10.357.140">
    <property type="entry name" value="UbiA prenyltransferase"/>
    <property type="match status" value="1"/>
</dbReference>
<dbReference type="PANTHER" id="PTHR13929:SF0">
    <property type="entry name" value="UBIA PRENYLTRANSFERASE DOMAIN-CONTAINING PROTEIN 1"/>
    <property type="match status" value="1"/>
</dbReference>
<evidence type="ECO:0000256" key="2">
    <source>
        <dbReference type="ARBA" id="ARBA00004863"/>
    </source>
</evidence>